<dbReference type="GO" id="GO:0005829">
    <property type="term" value="C:cytosol"/>
    <property type="evidence" value="ECO:0007669"/>
    <property type="project" value="TreeGrafter"/>
</dbReference>
<dbReference type="Proteomes" id="UP000184476">
    <property type="component" value="Unassembled WGS sequence"/>
</dbReference>
<dbReference type="OrthoDB" id="9802815at2"/>
<evidence type="ECO:0000313" key="2">
    <source>
        <dbReference type="EMBL" id="SHF35037.1"/>
    </source>
</evidence>
<feature type="domain" description="Formyl transferase N-terminal" evidence="1">
    <location>
        <begin position="28"/>
        <end position="124"/>
    </location>
</feature>
<dbReference type="InterPro" id="IPR036477">
    <property type="entry name" value="Formyl_transf_N_sf"/>
</dbReference>
<dbReference type="SUPFAM" id="SSF53328">
    <property type="entry name" value="Formyltransferase"/>
    <property type="match status" value="1"/>
</dbReference>
<accession>A0A1M5AY78</accession>
<name>A0A1M5AY78_9BACL</name>
<dbReference type="RefSeq" id="WP_073157751.1">
    <property type="nucleotide sequence ID" value="NZ_FQVL01000016.1"/>
</dbReference>
<gene>
    <name evidence="2" type="ORF">SAMN05444392_11664</name>
</gene>
<dbReference type="PANTHER" id="PTHR11138">
    <property type="entry name" value="METHIONYL-TRNA FORMYLTRANSFERASE"/>
    <property type="match status" value="1"/>
</dbReference>
<protein>
    <submittedName>
        <fullName evidence="2">Formyl transferase</fullName>
    </submittedName>
</protein>
<dbReference type="Gene3D" id="3.40.50.12230">
    <property type="match status" value="1"/>
</dbReference>
<dbReference type="PANTHER" id="PTHR11138:SF5">
    <property type="entry name" value="METHIONYL-TRNA FORMYLTRANSFERASE, MITOCHONDRIAL"/>
    <property type="match status" value="1"/>
</dbReference>
<evidence type="ECO:0000313" key="3">
    <source>
        <dbReference type="Proteomes" id="UP000184476"/>
    </source>
</evidence>
<keyword evidence="2" id="KW-0808">Transferase</keyword>
<proteinExistence type="predicted"/>
<dbReference type="Pfam" id="PF00551">
    <property type="entry name" value="Formyl_trans_N"/>
    <property type="match status" value="1"/>
</dbReference>
<dbReference type="EMBL" id="FQVL01000016">
    <property type="protein sequence ID" value="SHF35037.1"/>
    <property type="molecule type" value="Genomic_DNA"/>
</dbReference>
<sequence length="170" mass="20027">MKVFVYESKQLLGKLCLWYFRRNKIEVVSNRKKADVAFAPFPIRILSKQEIEKPKYGTLIFHPSLLPRHRGLDPIAWAFRFREKYTGACWYWATPEINQGDICEMEVLAIGPNDTPQTFWEHVAVPSAIRMLYFIIEDLSNGIQRRRPQNHDFATFEPYVTEPPGKEDFF</sequence>
<dbReference type="GO" id="GO:0004479">
    <property type="term" value="F:methionyl-tRNA formyltransferase activity"/>
    <property type="evidence" value="ECO:0007669"/>
    <property type="project" value="TreeGrafter"/>
</dbReference>
<dbReference type="InterPro" id="IPR002376">
    <property type="entry name" value="Formyl_transf_N"/>
</dbReference>
<evidence type="ECO:0000259" key="1">
    <source>
        <dbReference type="Pfam" id="PF00551"/>
    </source>
</evidence>
<dbReference type="AlphaFoldDB" id="A0A1M5AY78"/>
<reference evidence="2 3" key="1">
    <citation type="submission" date="2016-11" db="EMBL/GenBank/DDBJ databases">
        <authorList>
            <person name="Jaros S."/>
            <person name="Januszkiewicz K."/>
            <person name="Wedrychowicz H."/>
        </authorList>
    </citation>
    <scope>NUCLEOTIDE SEQUENCE [LARGE SCALE GENOMIC DNA]</scope>
    <source>
        <strain evidence="2 3">DSM 44666</strain>
    </source>
</reference>
<organism evidence="2 3">
    <name type="scientific">Seinonella peptonophila</name>
    <dbReference type="NCBI Taxonomy" id="112248"/>
    <lineage>
        <taxon>Bacteria</taxon>
        <taxon>Bacillati</taxon>
        <taxon>Bacillota</taxon>
        <taxon>Bacilli</taxon>
        <taxon>Bacillales</taxon>
        <taxon>Thermoactinomycetaceae</taxon>
        <taxon>Seinonella</taxon>
    </lineage>
</organism>
<dbReference type="STRING" id="112248.SAMN05444392_11664"/>
<keyword evidence="3" id="KW-1185">Reference proteome</keyword>